<dbReference type="HOGENOM" id="CLU_2327713_0_0_11"/>
<keyword evidence="1" id="KW-0732">Signal</keyword>
<dbReference type="Proteomes" id="UP000028492">
    <property type="component" value="Chromosome"/>
</dbReference>
<organism evidence="2 3">
    <name type="scientific">Amycolatopsis japonica</name>
    <dbReference type="NCBI Taxonomy" id="208439"/>
    <lineage>
        <taxon>Bacteria</taxon>
        <taxon>Bacillati</taxon>
        <taxon>Actinomycetota</taxon>
        <taxon>Actinomycetes</taxon>
        <taxon>Pseudonocardiales</taxon>
        <taxon>Pseudonocardiaceae</taxon>
        <taxon>Amycolatopsis</taxon>
        <taxon>Amycolatopsis japonica group</taxon>
    </lineage>
</organism>
<dbReference type="KEGG" id="aja:AJAP_10055"/>
<dbReference type="AlphaFoldDB" id="A0A075UPJ9"/>
<sequence>MKKKIAALVMAAFSAAGLLAASPAAAATEGQFPPYGCDSSRYGILFGEGISMTCFSLPRHSETYRVVAHCASGSSFWYTVGHWVPIGFGPSTAECHGALLSSAYVAGYHVDDF</sequence>
<proteinExistence type="predicted"/>
<dbReference type="RefSeq" id="WP_038509931.1">
    <property type="nucleotide sequence ID" value="NZ_CP008953.1"/>
</dbReference>
<keyword evidence="3" id="KW-1185">Reference proteome</keyword>
<gene>
    <name evidence="2" type="ORF">AJAP_10055</name>
</gene>
<accession>A0A075UPJ9</accession>
<feature type="chain" id="PRO_5001710478" evidence="1">
    <location>
        <begin position="27"/>
        <end position="113"/>
    </location>
</feature>
<feature type="signal peptide" evidence="1">
    <location>
        <begin position="1"/>
        <end position="26"/>
    </location>
</feature>
<protein>
    <submittedName>
        <fullName evidence="2">Conserved putative secreted protein</fullName>
    </submittedName>
</protein>
<evidence type="ECO:0000256" key="1">
    <source>
        <dbReference type="SAM" id="SignalP"/>
    </source>
</evidence>
<name>A0A075UPJ9_9PSEU</name>
<evidence type="ECO:0000313" key="2">
    <source>
        <dbReference type="EMBL" id="AIG74908.1"/>
    </source>
</evidence>
<evidence type="ECO:0000313" key="3">
    <source>
        <dbReference type="Proteomes" id="UP000028492"/>
    </source>
</evidence>
<dbReference type="EMBL" id="CP008953">
    <property type="protein sequence ID" value="AIG74908.1"/>
    <property type="molecule type" value="Genomic_DNA"/>
</dbReference>
<reference evidence="2 3" key="1">
    <citation type="journal article" date="2014" name="J. Biotechnol.">
        <title>Complete genome sequence of the actinobacterium Amycolatopsis japonica MG417-CF17(T) (=DSM 44213T) producing (S,S)-N,N'-ethylenediaminedisuccinic acid.</title>
        <authorList>
            <person name="Stegmann E."/>
            <person name="Albersmeier A."/>
            <person name="Spohn M."/>
            <person name="Gert H."/>
            <person name="Weber T."/>
            <person name="Wohlleben W."/>
            <person name="Kalinowski J."/>
            <person name="Ruckert C."/>
        </authorList>
    </citation>
    <scope>NUCLEOTIDE SEQUENCE [LARGE SCALE GENOMIC DNA]</scope>
    <source>
        <strain evidence="3">MG417-CF17 (DSM 44213)</strain>
    </source>
</reference>